<sequence length="86" mass="9722">MENIALRVNIEGKEEKVATDWFAIMATLKKRGVDYDSLQRIHAELNAGLLVTTRCLTLAKVNPEMVLAGVIRDMHVPTSDYMMSMR</sequence>
<dbReference type="EMBL" id="JAMTCC010000035">
    <property type="protein sequence ID" value="MCT7947204.1"/>
    <property type="molecule type" value="Genomic_DNA"/>
</dbReference>
<gene>
    <name evidence="1" type="ORF">NE536_17745</name>
</gene>
<evidence type="ECO:0000313" key="1">
    <source>
        <dbReference type="EMBL" id="MCT7947204.1"/>
    </source>
</evidence>
<protein>
    <submittedName>
        <fullName evidence="1">Uncharacterized protein</fullName>
    </submittedName>
</protein>
<comment type="caution">
    <text evidence="1">The sequence shown here is derived from an EMBL/GenBank/DDBJ whole genome shotgun (WGS) entry which is preliminary data.</text>
</comment>
<dbReference type="RefSeq" id="WP_106651643.1">
    <property type="nucleotide sequence ID" value="NZ_JAMTCC010000035.1"/>
</dbReference>
<name>A0A9X2WXX5_9GAMM</name>
<evidence type="ECO:0000313" key="2">
    <source>
        <dbReference type="Proteomes" id="UP001155604"/>
    </source>
</evidence>
<dbReference type="AlphaFoldDB" id="A0A9X2WXX5"/>
<accession>A0A9X2WXX5</accession>
<proteinExistence type="predicted"/>
<dbReference type="Proteomes" id="UP001155604">
    <property type="component" value="Unassembled WGS sequence"/>
</dbReference>
<reference evidence="1" key="1">
    <citation type="journal article" date="2023" name="Int. J. Syst. Evol. Microbiol.">
        <title>&lt;i&gt;Shewanella septentrionalis&lt;/i&gt; sp. nov. and &lt;i&gt;Shewanella holmiensis&lt;/i&gt; sp. nov., isolated from Baltic Sea water and sediments.</title>
        <authorList>
            <person name="Martin-Rodriguez A.J."/>
            <person name="Thorell K."/>
            <person name="Joffre E."/>
            <person name="Jensie-Markopoulos S."/>
            <person name="Moore E.R.B."/>
            <person name="Sjoling A."/>
        </authorList>
    </citation>
    <scope>NUCLEOTIDE SEQUENCE</scope>
    <source>
        <strain evidence="1">SP1W3</strain>
    </source>
</reference>
<keyword evidence="2" id="KW-1185">Reference proteome</keyword>
<organism evidence="1 2">
    <name type="scientific">Shewanella septentrionalis</name>
    <dbReference type="NCBI Taxonomy" id="2952223"/>
    <lineage>
        <taxon>Bacteria</taxon>
        <taxon>Pseudomonadati</taxon>
        <taxon>Pseudomonadota</taxon>
        <taxon>Gammaproteobacteria</taxon>
        <taxon>Alteromonadales</taxon>
        <taxon>Shewanellaceae</taxon>
        <taxon>Shewanella</taxon>
    </lineage>
</organism>